<accession>A0A915JKL1</accession>
<feature type="transmembrane region" description="Helical" evidence="1">
    <location>
        <begin position="40"/>
        <end position="63"/>
    </location>
</feature>
<reference evidence="3" key="1">
    <citation type="submission" date="2022-11" db="UniProtKB">
        <authorList>
            <consortium name="WormBaseParasite"/>
        </authorList>
    </citation>
    <scope>IDENTIFICATION</scope>
</reference>
<proteinExistence type="predicted"/>
<evidence type="ECO:0000313" key="3">
    <source>
        <dbReference type="WBParaSite" id="nRc.2.0.1.t26612-RA"/>
    </source>
</evidence>
<evidence type="ECO:0000256" key="1">
    <source>
        <dbReference type="SAM" id="Phobius"/>
    </source>
</evidence>
<dbReference type="WBParaSite" id="nRc.2.0.1.t26612-RA">
    <property type="protein sequence ID" value="nRc.2.0.1.t26612-RA"/>
    <property type="gene ID" value="nRc.2.0.1.g26612"/>
</dbReference>
<keyword evidence="1" id="KW-1133">Transmembrane helix</keyword>
<dbReference type="AlphaFoldDB" id="A0A915JKL1"/>
<evidence type="ECO:0000313" key="2">
    <source>
        <dbReference type="Proteomes" id="UP000887565"/>
    </source>
</evidence>
<keyword evidence="1" id="KW-0472">Membrane</keyword>
<name>A0A915JKL1_ROMCU</name>
<organism evidence="2 3">
    <name type="scientific">Romanomermis culicivorax</name>
    <name type="common">Nematode worm</name>
    <dbReference type="NCBI Taxonomy" id="13658"/>
    <lineage>
        <taxon>Eukaryota</taxon>
        <taxon>Metazoa</taxon>
        <taxon>Ecdysozoa</taxon>
        <taxon>Nematoda</taxon>
        <taxon>Enoplea</taxon>
        <taxon>Dorylaimia</taxon>
        <taxon>Mermithida</taxon>
        <taxon>Mermithoidea</taxon>
        <taxon>Mermithidae</taxon>
        <taxon>Romanomermis</taxon>
    </lineage>
</organism>
<keyword evidence="1" id="KW-0812">Transmembrane</keyword>
<protein>
    <submittedName>
        <fullName evidence="3">Uncharacterized protein</fullName>
    </submittedName>
</protein>
<keyword evidence="2" id="KW-1185">Reference proteome</keyword>
<sequence>MFLCQIFFRDLEWSARAYLPQLQHKMPSYINRIVMQSESIFCKLFVFSTFAFILLSMWTIGVLRADCQYTLQYGAADHPSKYREGCGVCSRHDFLRCTNGRMVTERCRGDKWCRQQGSCGYNCQRAVLDAYDYEKDWPTTGTKKNAQ</sequence>
<dbReference type="Proteomes" id="UP000887565">
    <property type="component" value="Unplaced"/>
</dbReference>